<organism evidence="2 3">
    <name type="scientific">Gordonia hirsuta DSM 44140 = NBRC 16056</name>
    <dbReference type="NCBI Taxonomy" id="1121927"/>
    <lineage>
        <taxon>Bacteria</taxon>
        <taxon>Bacillati</taxon>
        <taxon>Actinomycetota</taxon>
        <taxon>Actinomycetes</taxon>
        <taxon>Mycobacteriales</taxon>
        <taxon>Gordoniaceae</taxon>
        <taxon>Gordonia</taxon>
    </lineage>
</organism>
<proteinExistence type="predicted"/>
<sequence>MDAITAEAAAHLAVLERLHRELTSLTVTARADEGRVVVQLDCAGALAGLQLRPGAGRGDAAVLSQLIVEAAAAAARELCTRRADLTAEFLEEFDDTPGGQGTEEASGASNL</sequence>
<protein>
    <recommendedName>
        <fullName evidence="4">YbaB/EbfC DNA-binding family protein</fullName>
    </recommendedName>
</protein>
<dbReference type="GO" id="GO:0003677">
    <property type="term" value="F:DNA binding"/>
    <property type="evidence" value="ECO:0007669"/>
    <property type="project" value="InterPro"/>
</dbReference>
<name>L7L8K9_9ACTN</name>
<evidence type="ECO:0000256" key="1">
    <source>
        <dbReference type="SAM" id="MobiDB-lite"/>
    </source>
</evidence>
<dbReference type="STRING" id="1121927.GOHSU_06_00030"/>
<accession>L7L8K9</accession>
<keyword evidence="3" id="KW-1185">Reference proteome</keyword>
<dbReference type="EMBL" id="BANT01000006">
    <property type="protein sequence ID" value="GAC56392.1"/>
    <property type="molecule type" value="Genomic_DNA"/>
</dbReference>
<gene>
    <name evidence="2" type="ORF">GOHSU_06_00030</name>
</gene>
<dbReference type="SUPFAM" id="SSF82607">
    <property type="entry name" value="YbaB-like"/>
    <property type="match status" value="1"/>
</dbReference>
<evidence type="ECO:0008006" key="4">
    <source>
        <dbReference type="Google" id="ProtNLM"/>
    </source>
</evidence>
<reference evidence="2 3" key="1">
    <citation type="submission" date="2012-12" db="EMBL/GenBank/DDBJ databases">
        <title>Whole genome shotgun sequence of Gordonia hirsuta NBRC 16056.</title>
        <authorList>
            <person name="Isaki-Nakamura S."/>
            <person name="Hosoyama A."/>
            <person name="Tsuchikane K."/>
            <person name="Katsumata H."/>
            <person name="Baba S."/>
            <person name="Yamazaki S."/>
            <person name="Fujita N."/>
        </authorList>
    </citation>
    <scope>NUCLEOTIDE SEQUENCE [LARGE SCALE GENOMIC DNA]</scope>
    <source>
        <strain evidence="2 3">NBRC 16056</strain>
    </source>
</reference>
<comment type="caution">
    <text evidence="2">The sequence shown here is derived from an EMBL/GenBank/DDBJ whole genome shotgun (WGS) entry which is preliminary data.</text>
</comment>
<evidence type="ECO:0000313" key="2">
    <source>
        <dbReference type="EMBL" id="GAC56392.1"/>
    </source>
</evidence>
<dbReference type="AlphaFoldDB" id="L7L8K9"/>
<feature type="region of interest" description="Disordered" evidence="1">
    <location>
        <begin position="90"/>
        <end position="111"/>
    </location>
</feature>
<dbReference type="InterPro" id="IPR036894">
    <property type="entry name" value="YbaB-like_sf"/>
</dbReference>
<dbReference type="Gene3D" id="3.30.1310.10">
    <property type="entry name" value="Nucleoid-associated protein YbaB-like domain"/>
    <property type="match status" value="1"/>
</dbReference>
<dbReference type="Proteomes" id="UP000053405">
    <property type="component" value="Unassembled WGS sequence"/>
</dbReference>
<dbReference type="Pfam" id="PF02575">
    <property type="entry name" value="YbaB_DNA_bd"/>
    <property type="match status" value="1"/>
</dbReference>
<dbReference type="InterPro" id="IPR004401">
    <property type="entry name" value="YbaB/EbfC"/>
</dbReference>
<evidence type="ECO:0000313" key="3">
    <source>
        <dbReference type="Proteomes" id="UP000053405"/>
    </source>
</evidence>